<dbReference type="Proteomes" id="UP000292087">
    <property type="component" value="Unassembled WGS sequence"/>
</dbReference>
<dbReference type="AlphaFoldDB" id="A0A4Q8LXT4"/>
<comment type="caution">
    <text evidence="1">The sequence shown here is derived from an EMBL/GenBank/DDBJ whole genome shotgun (WGS) entry which is preliminary data.</text>
</comment>
<sequence length="140" mass="15181">MASKFGDQVKALTEKYKLRQEVVFRESAQQVLAKAQVPKKSGGRMPVKDGFLRGSVGASKEGMPSGPSDPALVFSTLKIGEQVYAGWTAAYALRMEYGFQGTDSLGRTYDQAGNGFLRAAVQSWDFIVAEAVIQAKKDIP</sequence>
<proteinExistence type="predicted"/>
<accession>A0A4Q8LXT4</accession>
<dbReference type="RefSeq" id="WP_130522279.1">
    <property type="nucleotide sequence ID" value="NZ_SHLZ01000001.1"/>
</dbReference>
<reference evidence="1 2" key="1">
    <citation type="submission" date="2019-02" db="EMBL/GenBank/DDBJ databases">
        <title>WGS of Pseudoxanthomonas species novum from clinical isolates.</title>
        <authorList>
            <person name="Bernier A.-M."/>
            <person name="Bernard K."/>
            <person name="Vachon A."/>
        </authorList>
    </citation>
    <scope>NUCLEOTIDE SEQUENCE [LARGE SCALE GENOMIC DNA]</scope>
    <source>
        <strain evidence="1 2">NML140781</strain>
    </source>
</reference>
<evidence type="ECO:0000313" key="1">
    <source>
        <dbReference type="EMBL" id="TAA37246.1"/>
    </source>
</evidence>
<gene>
    <name evidence="1" type="ORF">EA656_00785</name>
</gene>
<evidence type="ECO:0000313" key="2">
    <source>
        <dbReference type="Proteomes" id="UP000292087"/>
    </source>
</evidence>
<evidence type="ECO:0008006" key="3">
    <source>
        <dbReference type="Google" id="ProtNLM"/>
    </source>
</evidence>
<organism evidence="1 2">
    <name type="scientific">Pseudoxanthomonas winnipegensis</name>
    <dbReference type="NCBI Taxonomy" id="2480810"/>
    <lineage>
        <taxon>Bacteria</taxon>
        <taxon>Pseudomonadati</taxon>
        <taxon>Pseudomonadota</taxon>
        <taxon>Gammaproteobacteria</taxon>
        <taxon>Lysobacterales</taxon>
        <taxon>Lysobacteraceae</taxon>
        <taxon>Pseudoxanthomonas</taxon>
    </lineage>
</organism>
<dbReference type="EMBL" id="SHMF01000001">
    <property type="protein sequence ID" value="TAA37246.1"/>
    <property type="molecule type" value="Genomic_DNA"/>
</dbReference>
<name>A0A4Q8LXT4_9GAMM</name>
<protein>
    <recommendedName>
        <fullName evidence="3">HK97 gp10 family phage protein</fullName>
    </recommendedName>
</protein>